<keyword evidence="2" id="KW-1185">Reference proteome</keyword>
<comment type="caution">
    <text evidence="1">The sequence shown here is derived from an EMBL/GenBank/DDBJ whole genome shotgun (WGS) entry which is preliminary data.</text>
</comment>
<evidence type="ECO:0000313" key="2">
    <source>
        <dbReference type="Proteomes" id="UP000245119"/>
    </source>
</evidence>
<evidence type="ECO:0008006" key="3">
    <source>
        <dbReference type="Google" id="ProtNLM"/>
    </source>
</evidence>
<accession>A0A2T7PHV7</accession>
<protein>
    <recommendedName>
        <fullName evidence="3">Phospholipid scramblase</fullName>
    </recommendedName>
</protein>
<dbReference type="OrthoDB" id="191150at2759"/>
<evidence type="ECO:0000313" key="1">
    <source>
        <dbReference type="EMBL" id="PVD33005.1"/>
    </source>
</evidence>
<dbReference type="EMBL" id="PZQS01000004">
    <property type="protein sequence ID" value="PVD33005.1"/>
    <property type="molecule type" value="Genomic_DNA"/>
</dbReference>
<dbReference type="Proteomes" id="UP000245119">
    <property type="component" value="Linkage Group LG4"/>
</dbReference>
<reference evidence="1 2" key="1">
    <citation type="submission" date="2018-04" db="EMBL/GenBank/DDBJ databases">
        <title>The genome of golden apple snail Pomacea canaliculata provides insight into stress tolerance and invasive adaptation.</title>
        <authorList>
            <person name="Liu C."/>
            <person name="Liu B."/>
            <person name="Ren Y."/>
            <person name="Zhang Y."/>
            <person name="Wang H."/>
            <person name="Li S."/>
            <person name="Jiang F."/>
            <person name="Yin L."/>
            <person name="Zhang G."/>
            <person name="Qian W."/>
            <person name="Fan W."/>
        </authorList>
    </citation>
    <scope>NUCLEOTIDE SEQUENCE [LARGE SCALE GENOMIC DNA]</scope>
    <source>
        <strain evidence="1">SZHN2017</strain>
        <tissue evidence="1">Muscle</tissue>
    </source>
</reference>
<organism evidence="1 2">
    <name type="scientific">Pomacea canaliculata</name>
    <name type="common">Golden apple snail</name>
    <dbReference type="NCBI Taxonomy" id="400727"/>
    <lineage>
        <taxon>Eukaryota</taxon>
        <taxon>Metazoa</taxon>
        <taxon>Spiralia</taxon>
        <taxon>Lophotrochozoa</taxon>
        <taxon>Mollusca</taxon>
        <taxon>Gastropoda</taxon>
        <taxon>Caenogastropoda</taxon>
        <taxon>Architaenioglossa</taxon>
        <taxon>Ampullarioidea</taxon>
        <taxon>Ampullariidae</taxon>
        <taxon>Pomacea</taxon>
    </lineage>
</organism>
<gene>
    <name evidence="1" type="ORF">C0Q70_08453</name>
</gene>
<name>A0A2T7PHV7_POMCA</name>
<proteinExistence type="predicted"/>
<dbReference type="AlphaFoldDB" id="A0A2T7PHV7"/>
<sequence>MATSSHKLLTGLEGKNKYSLVNTLGQQVYYAAEGMFIMHFCCSPRAAIYDADQQMIAEMSGPPCVCQDICCTADVDFPVCHTLDAVLLC</sequence>